<keyword evidence="3" id="KW-1185">Reference proteome</keyword>
<protein>
    <submittedName>
        <fullName evidence="2">Uncharacterized protein</fullName>
    </submittedName>
</protein>
<feature type="region of interest" description="Disordered" evidence="1">
    <location>
        <begin position="101"/>
        <end position="122"/>
    </location>
</feature>
<dbReference type="OrthoDB" id="7695256at2759"/>
<dbReference type="AlphaFoldDB" id="A0A0N0U3K7"/>
<name>A0A0N0U3K7_9HYME</name>
<proteinExistence type="predicted"/>
<reference evidence="2 3" key="1">
    <citation type="submission" date="2015-07" db="EMBL/GenBank/DDBJ databases">
        <title>The genome of Melipona quadrifasciata.</title>
        <authorList>
            <person name="Pan H."/>
            <person name="Kapheim K."/>
        </authorList>
    </citation>
    <scope>NUCLEOTIDE SEQUENCE [LARGE SCALE GENOMIC DNA]</scope>
    <source>
        <strain evidence="2">0111107301</strain>
        <tissue evidence="2">Whole body</tissue>
    </source>
</reference>
<accession>A0A0N0U3K7</accession>
<evidence type="ECO:0000313" key="3">
    <source>
        <dbReference type="Proteomes" id="UP000053105"/>
    </source>
</evidence>
<sequence length="398" mass="44632">MLYETCSGHICNFTIYCVQGHILGRLKTIKKPTYIVEYKYMKDVDRANQYLSYYSILLKEIFERRLAPLREGASSVGFLPTKTFTVACLLRNGRTSVFSMGGYGDTAPKHHNEESSPEREMQEVGVGKTQPTALSYAQAIAKRAQMQRPSGPAEFKKNSLSQKENFEVVLIKPKGEDERNNEQIKEEILKGLEKAATVPSVTCSPLLRLHGEMSRHPGFPGIASSFEPEIARPCPVRDQFVYLVLANGEGRTTTLCQRSYGLPTLPGAMLHSKKKPRINDCTSVHRPATSRGYSVDVQLDKNCKSCPSCFIDLSTRTLPQHIRSCNQPPPSDDGTFKYHSCTNTYKAYAGILNDRTVGYNENDIELKISRSKTAKIKWTASEERQLFRLELSLSSGLI</sequence>
<dbReference type="Proteomes" id="UP000053105">
    <property type="component" value="Unassembled WGS sequence"/>
</dbReference>
<evidence type="ECO:0000313" key="2">
    <source>
        <dbReference type="EMBL" id="KOX69528.1"/>
    </source>
</evidence>
<dbReference type="EMBL" id="KQ435886">
    <property type="protein sequence ID" value="KOX69528.1"/>
    <property type="molecule type" value="Genomic_DNA"/>
</dbReference>
<organism evidence="2 3">
    <name type="scientific">Melipona quadrifasciata</name>
    <dbReference type="NCBI Taxonomy" id="166423"/>
    <lineage>
        <taxon>Eukaryota</taxon>
        <taxon>Metazoa</taxon>
        <taxon>Ecdysozoa</taxon>
        <taxon>Arthropoda</taxon>
        <taxon>Hexapoda</taxon>
        <taxon>Insecta</taxon>
        <taxon>Pterygota</taxon>
        <taxon>Neoptera</taxon>
        <taxon>Endopterygota</taxon>
        <taxon>Hymenoptera</taxon>
        <taxon>Apocrita</taxon>
        <taxon>Aculeata</taxon>
        <taxon>Apoidea</taxon>
        <taxon>Anthophila</taxon>
        <taxon>Apidae</taxon>
        <taxon>Melipona</taxon>
    </lineage>
</organism>
<gene>
    <name evidence="2" type="ORF">WN51_06538</name>
</gene>
<feature type="compositionally biased region" description="Basic and acidic residues" evidence="1">
    <location>
        <begin position="107"/>
        <end position="122"/>
    </location>
</feature>
<evidence type="ECO:0000256" key="1">
    <source>
        <dbReference type="SAM" id="MobiDB-lite"/>
    </source>
</evidence>